<name>A0ABU2MV45_9ACTN</name>
<feature type="coiled-coil region" evidence="1">
    <location>
        <begin position="72"/>
        <end position="148"/>
    </location>
</feature>
<protein>
    <recommendedName>
        <fullName evidence="4">WXG100 family type VII secretion target</fullName>
    </recommendedName>
</protein>
<reference evidence="3" key="1">
    <citation type="submission" date="2023-07" db="EMBL/GenBank/DDBJ databases">
        <title>30 novel species of actinomycetes from the DSMZ collection.</title>
        <authorList>
            <person name="Nouioui I."/>
        </authorList>
    </citation>
    <scope>NUCLEOTIDE SEQUENCE [LARGE SCALE GENOMIC DNA]</scope>
    <source>
        <strain evidence="3">DSM 44938</strain>
    </source>
</reference>
<proteinExistence type="predicted"/>
<organism evidence="2 3">
    <name type="scientific">Streptomyces litchfieldiae</name>
    <dbReference type="NCBI Taxonomy" id="3075543"/>
    <lineage>
        <taxon>Bacteria</taxon>
        <taxon>Bacillati</taxon>
        <taxon>Actinomycetota</taxon>
        <taxon>Actinomycetes</taxon>
        <taxon>Kitasatosporales</taxon>
        <taxon>Streptomycetaceae</taxon>
        <taxon>Streptomyces</taxon>
    </lineage>
</organism>
<keyword evidence="1" id="KW-0175">Coiled coil</keyword>
<dbReference type="RefSeq" id="WP_311706480.1">
    <property type="nucleotide sequence ID" value="NZ_JAVREL010000014.1"/>
</dbReference>
<sequence>MQEAAARYRRTADSIQTARNLLREVTDSREGWQSDAGEAFREKANEVSDDVWRAYGRYDATANALAEYWPHLQDVQEESLDLRRQAQQVQEELDSLGPRVEAAEEEDSETHEQHAALQGQMENARAELTRLRNRLAQLIEDKDVAAQRAADAIGEFIGGDGLTDGFWDRMGAAWDAFQDFMAAVGEIAGQIAAIAGLASLVLCWVPVLGQALAAVATIATALSLLANAVNGDWHGVMLDSIGLLTFGIGRVAGAAARAARGPGSRAVFNTAREGLESGLDSAQRLSRLREMGVSPRAVLSHFRQSQAATELAEAPIHAFGRSFNPGALGWGRHAFHGAGTDLAGSFRGFNPANWSINFSLRAAANPTAMGSATSASAGAAAAAASRATVFEFGSWAAGTATTLVTHDPEGQGPGGFQLTFPLPREVSFEGDMPFSSPPPEPLAMAISEPVMVGEFSYQESEALVQ</sequence>
<evidence type="ECO:0000256" key="1">
    <source>
        <dbReference type="SAM" id="Coils"/>
    </source>
</evidence>
<evidence type="ECO:0000313" key="2">
    <source>
        <dbReference type="EMBL" id="MDT0345346.1"/>
    </source>
</evidence>
<comment type="caution">
    <text evidence="2">The sequence shown here is derived from an EMBL/GenBank/DDBJ whole genome shotgun (WGS) entry which is preliminary data.</text>
</comment>
<dbReference type="Proteomes" id="UP001183246">
    <property type="component" value="Unassembled WGS sequence"/>
</dbReference>
<gene>
    <name evidence="2" type="ORF">RM590_22480</name>
</gene>
<evidence type="ECO:0000313" key="3">
    <source>
        <dbReference type="Proteomes" id="UP001183246"/>
    </source>
</evidence>
<evidence type="ECO:0008006" key="4">
    <source>
        <dbReference type="Google" id="ProtNLM"/>
    </source>
</evidence>
<accession>A0ABU2MV45</accession>
<keyword evidence="3" id="KW-1185">Reference proteome</keyword>
<dbReference type="EMBL" id="JAVREL010000014">
    <property type="protein sequence ID" value="MDT0345346.1"/>
    <property type="molecule type" value="Genomic_DNA"/>
</dbReference>